<dbReference type="PANTHER" id="PTHR30469">
    <property type="entry name" value="MULTIDRUG RESISTANCE PROTEIN MDTA"/>
    <property type="match status" value="1"/>
</dbReference>
<organism evidence="4 5">
    <name type="scientific">Pseudaminobacter salicylatoxidans</name>
    <dbReference type="NCBI Taxonomy" id="93369"/>
    <lineage>
        <taxon>Bacteria</taxon>
        <taxon>Pseudomonadati</taxon>
        <taxon>Pseudomonadota</taxon>
        <taxon>Alphaproteobacteria</taxon>
        <taxon>Hyphomicrobiales</taxon>
        <taxon>Phyllobacteriaceae</taxon>
        <taxon>Pseudaminobacter</taxon>
    </lineage>
</organism>
<dbReference type="EMBL" id="QGGG01000010">
    <property type="protein sequence ID" value="PWJ81587.1"/>
    <property type="molecule type" value="Genomic_DNA"/>
</dbReference>
<dbReference type="Pfam" id="PF25917">
    <property type="entry name" value="BSH_RND"/>
    <property type="match status" value="1"/>
</dbReference>
<evidence type="ECO:0000259" key="3">
    <source>
        <dbReference type="Pfam" id="PF25954"/>
    </source>
</evidence>
<dbReference type="Gene3D" id="2.40.50.100">
    <property type="match status" value="1"/>
</dbReference>
<dbReference type="Pfam" id="PF25954">
    <property type="entry name" value="Beta-barrel_RND_2"/>
    <property type="match status" value="1"/>
</dbReference>
<proteinExistence type="inferred from homology"/>
<dbReference type="SUPFAM" id="SSF111369">
    <property type="entry name" value="HlyD-like secretion proteins"/>
    <property type="match status" value="1"/>
</dbReference>
<gene>
    <name evidence="4" type="ORF">C7441_110121</name>
</gene>
<evidence type="ECO:0000313" key="5">
    <source>
        <dbReference type="Proteomes" id="UP000245396"/>
    </source>
</evidence>
<dbReference type="GO" id="GO:0015562">
    <property type="term" value="F:efflux transmembrane transporter activity"/>
    <property type="evidence" value="ECO:0007669"/>
    <property type="project" value="TreeGrafter"/>
</dbReference>
<dbReference type="Gene3D" id="1.10.287.470">
    <property type="entry name" value="Helix hairpin bin"/>
    <property type="match status" value="1"/>
</dbReference>
<keyword evidence="5" id="KW-1185">Reference proteome</keyword>
<protein>
    <submittedName>
        <fullName evidence="4">Membrane fusion protein (Multidrug efflux system)</fullName>
    </submittedName>
</protein>
<dbReference type="Gene3D" id="2.40.420.20">
    <property type="match status" value="1"/>
</dbReference>
<dbReference type="PANTHER" id="PTHR30469:SF11">
    <property type="entry name" value="BLL4320 PROTEIN"/>
    <property type="match status" value="1"/>
</dbReference>
<dbReference type="AlphaFoldDB" id="A0A316C2L0"/>
<evidence type="ECO:0000259" key="2">
    <source>
        <dbReference type="Pfam" id="PF25917"/>
    </source>
</evidence>
<name>A0A316C2L0_PSESE</name>
<feature type="domain" description="Multidrug resistance protein MdtA-like barrel-sandwich hybrid" evidence="2">
    <location>
        <begin position="70"/>
        <end position="190"/>
    </location>
</feature>
<dbReference type="NCBIfam" id="TIGR01730">
    <property type="entry name" value="RND_mfp"/>
    <property type="match status" value="1"/>
</dbReference>
<dbReference type="STRING" id="1192868.GCA_000304395_03468"/>
<reference evidence="4 5" key="1">
    <citation type="submission" date="2018-05" db="EMBL/GenBank/DDBJ databases">
        <title>Genomic Encyclopedia of Type Strains, Phase IV (KMG-IV): sequencing the most valuable type-strain genomes for metagenomic binning, comparative biology and taxonomic classification.</title>
        <authorList>
            <person name="Goeker M."/>
        </authorList>
    </citation>
    <scope>NUCLEOTIDE SEQUENCE [LARGE SCALE GENOMIC DNA]</scope>
    <source>
        <strain evidence="4 5">DSM 6986</strain>
    </source>
</reference>
<dbReference type="InterPro" id="IPR006143">
    <property type="entry name" value="RND_pump_MFP"/>
</dbReference>
<evidence type="ECO:0000256" key="1">
    <source>
        <dbReference type="ARBA" id="ARBA00009477"/>
    </source>
</evidence>
<dbReference type="InterPro" id="IPR058792">
    <property type="entry name" value="Beta-barrel_RND_2"/>
</dbReference>
<evidence type="ECO:0000313" key="4">
    <source>
        <dbReference type="EMBL" id="PWJ81587.1"/>
    </source>
</evidence>
<accession>A0A316C2L0</accession>
<dbReference type="OrthoDB" id="9806939at2"/>
<dbReference type="GO" id="GO:1990281">
    <property type="term" value="C:efflux pump complex"/>
    <property type="evidence" value="ECO:0007669"/>
    <property type="project" value="TreeGrafter"/>
</dbReference>
<dbReference type="Gene3D" id="2.40.30.170">
    <property type="match status" value="1"/>
</dbReference>
<dbReference type="FunFam" id="2.40.30.170:FF:000010">
    <property type="entry name" value="Efflux RND transporter periplasmic adaptor subunit"/>
    <property type="match status" value="1"/>
</dbReference>
<comment type="similarity">
    <text evidence="1">Belongs to the membrane fusion protein (MFP) (TC 8.A.1) family.</text>
</comment>
<dbReference type="InterPro" id="IPR058625">
    <property type="entry name" value="MdtA-like_BSH"/>
</dbReference>
<comment type="caution">
    <text evidence="4">The sequence shown here is derived from an EMBL/GenBank/DDBJ whole genome shotgun (WGS) entry which is preliminary data.</text>
</comment>
<sequence length="376" mass="40341">MLKRMIVMLVLTGLVLGGIFGFEAFRSSMIRKYIATLSNPPQTISTMTAGLQEWQPKLEAVGNVRAVNGASISGQVAGTVSGVHFKSGADVKKGDLLLELEASDDIAHLDALKATAALAKINLDRDTKLARTDTVSKEVVDTDRGNYLNAQALVEQQQALVDYKSIAAPFDGRLGIRQVDVGQYLAAGTAIVSLQQLDPIYVDFYVPQQALAQVKVGQAVMVRVDTFPDKTFPGQVAAINSQVDLATRNVQIRANVQNKDKLLLPGMFATVDIEVAAPQKFITLPQTAIAYNSYGNIVYIVDDKGKDANGQPQLVARQTFVTTGATRGDQVAVLNGVKEGETVVTAGQVKLRNGVPVKIDNTVQPTNDPNPKPVDQ</sequence>
<dbReference type="RefSeq" id="WP_019172984.1">
    <property type="nucleotide sequence ID" value="NZ_QGGG01000010.1"/>
</dbReference>
<feature type="domain" description="CusB-like beta-barrel" evidence="3">
    <location>
        <begin position="200"/>
        <end position="274"/>
    </location>
</feature>
<dbReference type="Proteomes" id="UP000245396">
    <property type="component" value="Unassembled WGS sequence"/>
</dbReference>